<gene>
    <name evidence="1" type="ORF">BpHYR1_049255</name>
</gene>
<dbReference type="Proteomes" id="UP000276133">
    <property type="component" value="Unassembled WGS sequence"/>
</dbReference>
<reference evidence="1 2" key="1">
    <citation type="journal article" date="2018" name="Sci. Rep.">
        <title>Genomic signatures of local adaptation to the degree of environmental predictability in rotifers.</title>
        <authorList>
            <person name="Franch-Gras L."/>
            <person name="Hahn C."/>
            <person name="Garcia-Roger E.M."/>
            <person name="Carmona M.J."/>
            <person name="Serra M."/>
            <person name="Gomez A."/>
        </authorList>
    </citation>
    <scope>NUCLEOTIDE SEQUENCE [LARGE SCALE GENOMIC DNA]</scope>
    <source>
        <strain evidence="1">HYR1</strain>
    </source>
</reference>
<protein>
    <submittedName>
        <fullName evidence="1">Uncharacterized protein</fullName>
    </submittedName>
</protein>
<keyword evidence="2" id="KW-1185">Reference proteome</keyword>
<dbReference type="AlphaFoldDB" id="A0A3M7RKE6"/>
<sequence length="138" mass="16027">MNLWSIFLASLEKKPIKKPKPMDTITPKLKTFSSQFNTIMIIDNLLIDLYVGRTYCRNNLNHLNGVPDLLIYILYFVSESIGNAFLNKKNSIDQKISKKSENVKILKKSKNFVFRKVMINQRRIHGFLTPLTVNPELL</sequence>
<proteinExistence type="predicted"/>
<comment type="caution">
    <text evidence="1">The sequence shown here is derived from an EMBL/GenBank/DDBJ whole genome shotgun (WGS) entry which is preliminary data.</text>
</comment>
<accession>A0A3M7RKE6</accession>
<evidence type="ECO:0000313" key="2">
    <source>
        <dbReference type="Proteomes" id="UP000276133"/>
    </source>
</evidence>
<organism evidence="1 2">
    <name type="scientific">Brachionus plicatilis</name>
    <name type="common">Marine rotifer</name>
    <name type="synonym">Brachionus muelleri</name>
    <dbReference type="NCBI Taxonomy" id="10195"/>
    <lineage>
        <taxon>Eukaryota</taxon>
        <taxon>Metazoa</taxon>
        <taxon>Spiralia</taxon>
        <taxon>Gnathifera</taxon>
        <taxon>Rotifera</taxon>
        <taxon>Eurotatoria</taxon>
        <taxon>Monogononta</taxon>
        <taxon>Pseudotrocha</taxon>
        <taxon>Ploima</taxon>
        <taxon>Brachionidae</taxon>
        <taxon>Brachionus</taxon>
    </lineage>
</organism>
<dbReference type="EMBL" id="REGN01003179">
    <property type="protein sequence ID" value="RNA24036.1"/>
    <property type="molecule type" value="Genomic_DNA"/>
</dbReference>
<evidence type="ECO:0000313" key="1">
    <source>
        <dbReference type="EMBL" id="RNA24036.1"/>
    </source>
</evidence>
<name>A0A3M7RKE6_BRAPC</name>